<dbReference type="GO" id="GO:0009535">
    <property type="term" value="C:chloroplast thylakoid membrane"/>
    <property type="evidence" value="ECO:0007669"/>
    <property type="project" value="TreeGrafter"/>
</dbReference>
<dbReference type="Pfam" id="PF20711">
    <property type="entry name" value="DUF6825"/>
    <property type="match status" value="1"/>
</dbReference>
<name>A0AAV0YC33_VICFA</name>
<organism evidence="2 3">
    <name type="scientific">Vicia faba</name>
    <name type="common">Broad bean</name>
    <name type="synonym">Faba vulgaris</name>
    <dbReference type="NCBI Taxonomy" id="3906"/>
    <lineage>
        <taxon>Eukaryota</taxon>
        <taxon>Viridiplantae</taxon>
        <taxon>Streptophyta</taxon>
        <taxon>Embryophyta</taxon>
        <taxon>Tracheophyta</taxon>
        <taxon>Spermatophyta</taxon>
        <taxon>Magnoliopsida</taxon>
        <taxon>eudicotyledons</taxon>
        <taxon>Gunneridae</taxon>
        <taxon>Pentapetalae</taxon>
        <taxon>rosids</taxon>
        <taxon>fabids</taxon>
        <taxon>Fabales</taxon>
        <taxon>Fabaceae</taxon>
        <taxon>Papilionoideae</taxon>
        <taxon>50 kb inversion clade</taxon>
        <taxon>NPAAA clade</taxon>
        <taxon>Hologalegina</taxon>
        <taxon>IRL clade</taxon>
        <taxon>Fabeae</taxon>
        <taxon>Vicia</taxon>
    </lineage>
</organism>
<feature type="region of interest" description="Disordered" evidence="1">
    <location>
        <begin position="166"/>
        <end position="204"/>
    </location>
</feature>
<dbReference type="PANTHER" id="PTHR35745:SF1">
    <property type="entry name" value="OS04G0513000 PROTEIN"/>
    <property type="match status" value="1"/>
</dbReference>
<keyword evidence="3" id="KW-1185">Reference proteome</keyword>
<gene>
    <name evidence="2" type="ORF">VFH_U030920</name>
</gene>
<dbReference type="GO" id="GO:0010027">
    <property type="term" value="P:thylakoid membrane organization"/>
    <property type="evidence" value="ECO:0007669"/>
    <property type="project" value="InterPro"/>
</dbReference>
<proteinExistence type="predicted"/>
<dbReference type="PANTHER" id="PTHR35745">
    <property type="entry name" value="BNACNNG14650D PROTEIN"/>
    <property type="match status" value="1"/>
</dbReference>
<protein>
    <submittedName>
        <fullName evidence="2">Uncharacterized protein</fullName>
    </submittedName>
</protein>
<comment type="caution">
    <text evidence="2">The sequence shown here is derived from an EMBL/GenBank/DDBJ whole genome shotgun (WGS) entry which is preliminary data.</text>
</comment>
<evidence type="ECO:0000313" key="3">
    <source>
        <dbReference type="Proteomes" id="UP001157006"/>
    </source>
</evidence>
<dbReference type="EMBL" id="CATIWC010000748">
    <property type="protein sequence ID" value="CAI8583521.1"/>
    <property type="molecule type" value="Genomic_DNA"/>
</dbReference>
<reference evidence="2 3" key="1">
    <citation type="submission" date="2023-01" db="EMBL/GenBank/DDBJ databases">
        <authorList>
            <person name="Kreplak J."/>
        </authorList>
    </citation>
    <scope>NUCLEOTIDE SEQUENCE [LARGE SCALE GENOMIC DNA]</scope>
</reference>
<evidence type="ECO:0000256" key="1">
    <source>
        <dbReference type="SAM" id="MobiDB-lite"/>
    </source>
</evidence>
<dbReference type="InterPro" id="IPR040003">
    <property type="entry name" value="PG18-like"/>
</dbReference>
<dbReference type="AlphaFoldDB" id="A0AAV0YC33"/>
<accession>A0AAV0YC33</accession>
<feature type="compositionally biased region" description="Low complexity" evidence="1">
    <location>
        <begin position="166"/>
        <end position="183"/>
    </location>
</feature>
<evidence type="ECO:0000313" key="2">
    <source>
        <dbReference type="EMBL" id="CAI8583521.1"/>
    </source>
</evidence>
<sequence length="204" mass="21774">MNTSTLSPSPSPTTFASPRLSKSCTSLSLFFSNNNLVPSSSKPTTIQLPTKRGFHTTGFRCNSSFFPGGPPSGDGDSSSKNVLDAFFLGKALAETLNERIESTVGEFLSNVGRLQAEQQRQVQEFQEEVLDRAKKAKEKAAREATETQPQGLVSETVAYTEVVVDSASSYSSTDSVTSIQSTDASETSTKPTIGEDPTDPTLSS</sequence>
<dbReference type="Proteomes" id="UP001157006">
    <property type="component" value="Unassembled WGS sequence"/>
</dbReference>